<evidence type="ECO:0000313" key="2">
    <source>
        <dbReference type="Proteomes" id="UP001056429"/>
    </source>
</evidence>
<reference evidence="1" key="2">
    <citation type="submission" date="2021-04" db="EMBL/GenBank/DDBJ databases">
        <authorList>
            <person name="Dong X."/>
        </authorList>
    </citation>
    <scope>NUCLEOTIDE SEQUENCE</scope>
    <source>
        <strain evidence="1">ZWT</strain>
    </source>
</reference>
<accession>A0A9J6P208</accession>
<comment type="caution">
    <text evidence="1">The sequence shown here is derived from an EMBL/GenBank/DDBJ whole genome shotgun (WGS) entry which is preliminary data.</text>
</comment>
<gene>
    <name evidence="1" type="ORF">KDK92_10025</name>
</gene>
<protein>
    <submittedName>
        <fullName evidence="1">Uncharacterized protein</fullName>
    </submittedName>
</protein>
<dbReference type="EMBL" id="JAGSOJ010000002">
    <property type="protein sequence ID" value="MCM1990081.1"/>
    <property type="molecule type" value="Genomic_DNA"/>
</dbReference>
<organism evidence="1 2">
    <name type="scientific">Oceanirhabdus seepicola</name>
    <dbReference type="NCBI Taxonomy" id="2828781"/>
    <lineage>
        <taxon>Bacteria</taxon>
        <taxon>Bacillati</taxon>
        <taxon>Bacillota</taxon>
        <taxon>Clostridia</taxon>
        <taxon>Eubacteriales</taxon>
        <taxon>Clostridiaceae</taxon>
        <taxon>Oceanirhabdus</taxon>
    </lineage>
</organism>
<keyword evidence="2" id="KW-1185">Reference proteome</keyword>
<reference evidence="1" key="1">
    <citation type="journal article" date="2021" name="mSystems">
        <title>Bacteria and Archaea Synergistically Convert Glycine Betaine to Biogenic Methane in the Formosa Cold Seep of the South China Sea.</title>
        <authorList>
            <person name="Li L."/>
            <person name="Zhang W."/>
            <person name="Zhang S."/>
            <person name="Song L."/>
            <person name="Sun Q."/>
            <person name="Zhang H."/>
            <person name="Xiang H."/>
            <person name="Dong X."/>
        </authorList>
    </citation>
    <scope>NUCLEOTIDE SEQUENCE</scope>
    <source>
        <strain evidence="1">ZWT</strain>
    </source>
</reference>
<name>A0A9J6P208_9CLOT</name>
<dbReference type="Proteomes" id="UP001056429">
    <property type="component" value="Unassembled WGS sequence"/>
</dbReference>
<proteinExistence type="predicted"/>
<sequence length="215" mass="25781">MNRFVAILMIIVIESNLIFCEPKFDAFQENISGITLGEYERGIEIKFKFHDFHRVEKYFYSLEKKENDNKEVKYRKIDNKSFINIESLDLKIYIVLDSENKQGKIKIISSDKVMIEELLEKIDSEKFLFIKSVTTNIKYKLNDELESGYATIKEYYNSTRYEIDDIDFARGKEIIIYHKFFILPLKKRKISHIILIEYGREHFMIVGDKEIFMDY</sequence>
<evidence type="ECO:0000313" key="1">
    <source>
        <dbReference type="EMBL" id="MCM1990081.1"/>
    </source>
</evidence>
<dbReference type="AlphaFoldDB" id="A0A9J6P208"/>
<dbReference type="RefSeq" id="WP_250859125.1">
    <property type="nucleotide sequence ID" value="NZ_JAGSOJ010000002.1"/>
</dbReference>